<dbReference type="PANTHER" id="PTHR11439">
    <property type="entry name" value="GAG-POL-RELATED RETROTRANSPOSON"/>
    <property type="match status" value="1"/>
</dbReference>
<dbReference type="EMBL" id="AM470571">
    <property type="protein sequence ID" value="CAN68285.1"/>
    <property type="molecule type" value="Genomic_DNA"/>
</dbReference>
<feature type="domain" description="Reverse transcriptase Ty1/copia-type" evidence="1">
    <location>
        <begin position="2"/>
        <end position="121"/>
    </location>
</feature>
<protein>
    <recommendedName>
        <fullName evidence="1">Reverse transcriptase Ty1/copia-type domain-containing protein</fullName>
    </recommendedName>
</protein>
<dbReference type="InterPro" id="IPR013103">
    <property type="entry name" value="RVT_2"/>
</dbReference>
<reference evidence="2" key="1">
    <citation type="journal article" date="2007" name="PLoS ONE">
        <title>The first genome sequence of an elite grapevine cultivar (Pinot noir Vitis vinifera L.): coping with a highly heterozygous genome.</title>
        <authorList>
            <person name="Velasco R."/>
            <person name="Zharkikh A."/>
            <person name="Troggio M."/>
            <person name="Cartwright D.A."/>
            <person name="Cestaro A."/>
            <person name="Pruss D."/>
            <person name="Pindo M."/>
            <person name="FitzGerald L.M."/>
            <person name="Vezzulli S."/>
            <person name="Reid J."/>
            <person name="Malacarne G."/>
            <person name="Iliev D."/>
            <person name="Coppola G."/>
            <person name="Wardell B."/>
            <person name="Micheletti D."/>
            <person name="Macalma T."/>
            <person name="Facci M."/>
            <person name="Mitchell J.T."/>
            <person name="Perazzolli M."/>
            <person name="Eldredge G."/>
            <person name="Gatto P."/>
            <person name="Oyzerski R."/>
            <person name="Moretto M."/>
            <person name="Gutin N."/>
            <person name="Stefanini M."/>
            <person name="Chen Y."/>
            <person name="Segala C."/>
            <person name="Davenport C."/>
            <person name="Dematte L."/>
            <person name="Mraz A."/>
            <person name="Battilana J."/>
            <person name="Stormo K."/>
            <person name="Costa F."/>
            <person name="Tao Q."/>
            <person name="Si-Ammour A."/>
            <person name="Harkins T."/>
            <person name="Lackey A."/>
            <person name="Perbost C."/>
            <person name="Taillon B."/>
            <person name="Stella A."/>
            <person name="Solovyev V."/>
            <person name="Fawcett J.A."/>
            <person name="Sterck L."/>
            <person name="Vandepoele K."/>
            <person name="Grando S.M."/>
            <person name="Toppo S."/>
            <person name="Moser C."/>
            <person name="Lanchbury J."/>
            <person name="Bogden R."/>
            <person name="Skolnick M."/>
            <person name="Sgaramella V."/>
            <person name="Bhatnagar S.K."/>
            <person name="Fontana P."/>
            <person name="Gutin A."/>
            <person name="Van de Peer Y."/>
            <person name="Salamini F."/>
            <person name="Viola R."/>
        </authorList>
    </citation>
    <scope>NUCLEOTIDE SEQUENCE</scope>
</reference>
<proteinExistence type="predicted"/>
<name>A5BTJ2_VITVI</name>
<dbReference type="CDD" id="cd09272">
    <property type="entry name" value="RNase_HI_RT_Ty1"/>
    <property type="match status" value="1"/>
</dbReference>
<sequence>MAPRQWYKKFDSFMVEHGYDRTASDHCVFVNKFSDGEFIILLLYVDDMLIVGCDTSKIDKLKNELSKSFEMKDLGSASQILSIKISQDRTYRKLWLSQESYIEKVLDKFNMGKAKLVSSPLGSHLKLSSKQSLSSEKEKEEMRKVPYASVTGILMYTICTGPDIANVVGVVSRFISNPGKEHWVIVKWILRYLRNTSKTCLCFGTDKLVLVGCTDANMVGDIDSRKSTFGYLITFSRRIVSWQSRLQKYVALSTIKVEYIVITEASNELLWMKMFLQELGLQQKKSIYSTVIVKVLFISRSYNSVKSKKLGRVPHIVENERFVGFPRM</sequence>
<dbReference type="PANTHER" id="PTHR11439:SF467">
    <property type="entry name" value="INTEGRASE CATALYTIC DOMAIN-CONTAINING PROTEIN"/>
    <property type="match status" value="1"/>
</dbReference>
<organism evidence="2">
    <name type="scientific">Vitis vinifera</name>
    <name type="common">Grape</name>
    <dbReference type="NCBI Taxonomy" id="29760"/>
    <lineage>
        <taxon>Eukaryota</taxon>
        <taxon>Viridiplantae</taxon>
        <taxon>Streptophyta</taxon>
        <taxon>Embryophyta</taxon>
        <taxon>Tracheophyta</taxon>
        <taxon>Spermatophyta</taxon>
        <taxon>Magnoliopsida</taxon>
        <taxon>eudicotyledons</taxon>
        <taxon>Gunneridae</taxon>
        <taxon>Pentapetalae</taxon>
        <taxon>rosids</taxon>
        <taxon>Vitales</taxon>
        <taxon>Vitaceae</taxon>
        <taxon>Viteae</taxon>
        <taxon>Vitis</taxon>
    </lineage>
</organism>
<accession>A5BTJ2</accession>
<dbReference type="AlphaFoldDB" id="A5BTJ2"/>
<evidence type="ECO:0000259" key="1">
    <source>
        <dbReference type="Pfam" id="PF07727"/>
    </source>
</evidence>
<gene>
    <name evidence="2" type="ORF">VITISV_017014</name>
</gene>
<dbReference type="SUPFAM" id="SSF56672">
    <property type="entry name" value="DNA/RNA polymerases"/>
    <property type="match status" value="1"/>
</dbReference>
<dbReference type="InterPro" id="IPR043502">
    <property type="entry name" value="DNA/RNA_pol_sf"/>
</dbReference>
<dbReference type="Pfam" id="PF07727">
    <property type="entry name" value="RVT_2"/>
    <property type="match status" value="1"/>
</dbReference>
<evidence type="ECO:0000313" key="2">
    <source>
        <dbReference type="EMBL" id="CAN68285.1"/>
    </source>
</evidence>